<dbReference type="SUPFAM" id="SSF47954">
    <property type="entry name" value="Cyclin-like"/>
    <property type="match status" value="2"/>
</dbReference>
<dbReference type="GO" id="GO:0016538">
    <property type="term" value="F:cyclin-dependent protein serine/threonine kinase regulator activity"/>
    <property type="evidence" value="ECO:0007669"/>
    <property type="project" value="InterPro"/>
</dbReference>
<feature type="compositionally biased region" description="Basic and acidic residues" evidence="6">
    <location>
        <begin position="49"/>
        <end position="68"/>
    </location>
</feature>
<dbReference type="InterPro" id="IPR004367">
    <property type="entry name" value="Cyclin_C-dom"/>
</dbReference>
<feature type="compositionally biased region" description="Basic and acidic residues" evidence="6">
    <location>
        <begin position="160"/>
        <end position="176"/>
    </location>
</feature>
<keyword evidence="2" id="KW-0132">Cell division</keyword>
<dbReference type="Gene3D" id="1.10.472.10">
    <property type="entry name" value="Cyclin-like"/>
    <property type="match status" value="2"/>
</dbReference>
<keyword evidence="10" id="KW-1185">Reference proteome</keyword>
<protein>
    <recommendedName>
        <fullName evidence="11">G2/mitotic-specific cyclin-B3</fullName>
    </recommendedName>
</protein>
<dbReference type="FunFam" id="1.10.472.10:FF:000001">
    <property type="entry name" value="G2/mitotic-specific cyclin"/>
    <property type="match status" value="1"/>
</dbReference>
<feature type="region of interest" description="Disordered" evidence="6">
    <location>
        <begin position="1"/>
        <end position="176"/>
    </location>
</feature>
<feature type="compositionally biased region" description="Low complexity" evidence="6">
    <location>
        <begin position="105"/>
        <end position="119"/>
    </location>
</feature>
<dbReference type="InterPro" id="IPR013763">
    <property type="entry name" value="Cyclin-like_dom"/>
</dbReference>
<gene>
    <name evidence="9" type="ORF">J437_LFUL000085</name>
</gene>
<dbReference type="Proteomes" id="UP000792457">
    <property type="component" value="Unassembled WGS sequence"/>
</dbReference>
<keyword evidence="4" id="KW-0131">Cell cycle</keyword>
<feature type="compositionally biased region" description="Polar residues" evidence="6">
    <location>
        <begin position="142"/>
        <end position="154"/>
    </location>
</feature>
<dbReference type="InterPro" id="IPR039361">
    <property type="entry name" value="Cyclin"/>
</dbReference>
<accession>A0A8K0K5G1</accession>
<dbReference type="OrthoDB" id="5590282at2759"/>
<dbReference type="GO" id="GO:0051301">
    <property type="term" value="P:cell division"/>
    <property type="evidence" value="ECO:0007669"/>
    <property type="project" value="UniProtKB-KW"/>
</dbReference>
<sequence>MTSKKAAKLDQESSKQPFSYLRKGAGLRCRNGQPCNTQENSKRKANFSPKKDEPVKKPLLDLTNDTRKGNVLNIKGNTTKQPKLIVNKGKTGDENVMPKSMVTRQAKAVAAQPKPAQPKSTKYVPHPRAKLPQHYAPKSVPETASKTKASQGSGSAPHVGAEKRSEKPSSLDSSKSEENLLYVTALEDCTSEIVSEKAAEVDASFKTCDAAISPVASVSSCKQESKSLVPPNVEDFDGKTKNDPFEASCYAMDIFNYLKTREAFFSIDGSYLSRQIGLTVGMRALLVDWMVETQESFELNHETLYLAVKIVDLFLSRHQKVVRKEHLQLVGTTALLIASKYDERVPPTLDDFTYLCDEAYTKAELVAMEGIILKVIDFQLGLPLSYRFLRRYARSTKAPMDVLYLARYILEMSLMEYSLVSRSDSKMAAAALLLARIMKNLDESWNPALEYYTGYKVSDIKDLVHELNAMIHKTPRDGLMAVRSKYSHSLFYESAKVPLKDNIQL</sequence>
<reference evidence="9" key="1">
    <citation type="submission" date="2013-04" db="EMBL/GenBank/DDBJ databases">
        <authorList>
            <person name="Qu J."/>
            <person name="Murali S.C."/>
            <person name="Bandaranaike D."/>
            <person name="Bellair M."/>
            <person name="Blankenburg K."/>
            <person name="Chao H."/>
            <person name="Dinh H."/>
            <person name="Doddapaneni H."/>
            <person name="Downs B."/>
            <person name="Dugan-Rocha S."/>
            <person name="Elkadiri S."/>
            <person name="Gnanaolivu R.D."/>
            <person name="Hernandez B."/>
            <person name="Javaid M."/>
            <person name="Jayaseelan J.C."/>
            <person name="Lee S."/>
            <person name="Li M."/>
            <person name="Ming W."/>
            <person name="Munidasa M."/>
            <person name="Muniz J."/>
            <person name="Nguyen L."/>
            <person name="Ongeri F."/>
            <person name="Osuji N."/>
            <person name="Pu L.-L."/>
            <person name="Puazo M."/>
            <person name="Qu C."/>
            <person name="Quiroz J."/>
            <person name="Raj R."/>
            <person name="Weissenberger G."/>
            <person name="Xin Y."/>
            <person name="Zou X."/>
            <person name="Han Y."/>
            <person name="Richards S."/>
            <person name="Worley K."/>
            <person name="Muzny D."/>
            <person name="Gibbs R."/>
        </authorList>
    </citation>
    <scope>NUCLEOTIDE SEQUENCE</scope>
    <source>
        <strain evidence="9">Sampled in the wild</strain>
    </source>
</reference>
<feature type="domain" description="Cyclin-like" evidence="7">
    <location>
        <begin position="288"/>
        <end position="374"/>
    </location>
</feature>
<evidence type="ECO:0000256" key="2">
    <source>
        <dbReference type="ARBA" id="ARBA00022618"/>
    </source>
</evidence>
<dbReference type="SMART" id="SM01332">
    <property type="entry name" value="Cyclin_C"/>
    <property type="match status" value="1"/>
</dbReference>
<evidence type="ECO:0000313" key="9">
    <source>
        <dbReference type="EMBL" id="KAG8228086.1"/>
    </source>
</evidence>
<keyword evidence="3 5" id="KW-0195">Cyclin</keyword>
<evidence type="ECO:0000256" key="3">
    <source>
        <dbReference type="ARBA" id="ARBA00023127"/>
    </source>
</evidence>
<evidence type="ECO:0008006" key="11">
    <source>
        <dbReference type="Google" id="ProtNLM"/>
    </source>
</evidence>
<evidence type="ECO:0000256" key="1">
    <source>
        <dbReference type="ARBA" id="ARBA00006955"/>
    </source>
</evidence>
<dbReference type="Pfam" id="PF00134">
    <property type="entry name" value="Cyclin_N"/>
    <property type="match status" value="1"/>
</dbReference>
<name>A0A8K0K5G1_LADFU</name>
<evidence type="ECO:0000259" key="8">
    <source>
        <dbReference type="SMART" id="SM01332"/>
    </source>
</evidence>
<proteinExistence type="inferred from homology"/>
<dbReference type="InterPro" id="IPR006671">
    <property type="entry name" value="Cyclin_N"/>
</dbReference>
<evidence type="ECO:0000256" key="6">
    <source>
        <dbReference type="SAM" id="MobiDB-lite"/>
    </source>
</evidence>
<organism evidence="9 10">
    <name type="scientific">Ladona fulva</name>
    <name type="common">Scarce chaser dragonfly</name>
    <name type="synonym">Libellula fulva</name>
    <dbReference type="NCBI Taxonomy" id="123851"/>
    <lineage>
        <taxon>Eukaryota</taxon>
        <taxon>Metazoa</taxon>
        <taxon>Ecdysozoa</taxon>
        <taxon>Arthropoda</taxon>
        <taxon>Hexapoda</taxon>
        <taxon>Insecta</taxon>
        <taxon>Pterygota</taxon>
        <taxon>Palaeoptera</taxon>
        <taxon>Odonata</taxon>
        <taxon>Epiprocta</taxon>
        <taxon>Anisoptera</taxon>
        <taxon>Libelluloidea</taxon>
        <taxon>Libellulidae</taxon>
        <taxon>Ladona</taxon>
    </lineage>
</organism>
<feature type="domain" description="Cyclin-like" evidence="7">
    <location>
        <begin position="387"/>
        <end position="469"/>
    </location>
</feature>
<evidence type="ECO:0000259" key="7">
    <source>
        <dbReference type="SMART" id="SM00385"/>
    </source>
</evidence>
<dbReference type="InterPro" id="IPR046965">
    <property type="entry name" value="Cyclin_A/B-like"/>
</dbReference>
<dbReference type="FunFam" id="1.10.472.10:FF:000005">
    <property type="entry name" value="G2/mitotic-specific cyclin B"/>
    <property type="match status" value="1"/>
</dbReference>
<dbReference type="SMART" id="SM00385">
    <property type="entry name" value="CYCLIN"/>
    <property type="match status" value="2"/>
</dbReference>
<dbReference type="InterPro" id="IPR036915">
    <property type="entry name" value="Cyclin-like_sf"/>
</dbReference>
<evidence type="ECO:0000256" key="4">
    <source>
        <dbReference type="ARBA" id="ARBA00023306"/>
    </source>
</evidence>
<dbReference type="PANTHER" id="PTHR10177">
    <property type="entry name" value="CYCLINS"/>
    <property type="match status" value="1"/>
</dbReference>
<comment type="caution">
    <text evidence="9">The sequence shown here is derived from an EMBL/GenBank/DDBJ whole genome shotgun (WGS) entry which is preliminary data.</text>
</comment>
<evidence type="ECO:0000313" key="10">
    <source>
        <dbReference type="Proteomes" id="UP000792457"/>
    </source>
</evidence>
<evidence type="ECO:0000256" key="5">
    <source>
        <dbReference type="RuleBase" id="RU000383"/>
    </source>
</evidence>
<comment type="similarity">
    <text evidence="1">Belongs to the cyclin family. Cyclin AB subfamily.</text>
</comment>
<dbReference type="GO" id="GO:0005634">
    <property type="term" value="C:nucleus"/>
    <property type="evidence" value="ECO:0007669"/>
    <property type="project" value="UniProtKB-ARBA"/>
</dbReference>
<reference evidence="9" key="2">
    <citation type="submission" date="2017-10" db="EMBL/GenBank/DDBJ databases">
        <title>Ladona fulva Genome sequencing and assembly.</title>
        <authorList>
            <person name="Murali S."/>
            <person name="Richards S."/>
            <person name="Bandaranaike D."/>
            <person name="Bellair M."/>
            <person name="Blankenburg K."/>
            <person name="Chao H."/>
            <person name="Dinh H."/>
            <person name="Doddapaneni H."/>
            <person name="Dugan-Rocha S."/>
            <person name="Elkadiri S."/>
            <person name="Gnanaolivu R."/>
            <person name="Hernandez B."/>
            <person name="Skinner E."/>
            <person name="Javaid M."/>
            <person name="Lee S."/>
            <person name="Li M."/>
            <person name="Ming W."/>
            <person name="Munidasa M."/>
            <person name="Muniz J."/>
            <person name="Nguyen L."/>
            <person name="Hughes D."/>
            <person name="Osuji N."/>
            <person name="Pu L.-L."/>
            <person name="Puazo M."/>
            <person name="Qu C."/>
            <person name="Quiroz J."/>
            <person name="Raj R."/>
            <person name="Weissenberger G."/>
            <person name="Xin Y."/>
            <person name="Zou X."/>
            <person name="Han Y."/>
            <person name="Worley K."/>
            <person name="Muzny D."/>
            <person name="Gibbs R."/>
        </authorList>
    </citation>
    <scope>NUCLEOTIDE SEQUENCE</scope>
    <source>
        <strain evidence="9">Sampled in the wild</strain>
    </source>
</reference>
<dbReference type="GO" id="GO:0044772">
    <property type="term" value="P:mitotic cell cycle phase transition"/>
    <property type="evidence" value="ECO:0007669"/>
    <property type="project" value="InterPro"/>
</dbReference>
<dbReference type="Pfam" id="PF02984">
    <property type="entry name" value="Cyclin_C"/>
    <property type="match status" value="1"/>
</dbReference>
<dbReference type="PIRSF" id="PIRSF001771">
    <property type="entry name" value="Cyclin_A_B_D_E"/>
    <property type="match status" value="1"/>
</dbReference>
<dbReference type="AlphaFoldDB" id="A0A8K0K5G1"/>
<feature type="domain" description="Cyclin C-terminal" evidence="8">
    <location>
        <begin position="383"/>
        <end position="500"/>
    </location>
</feature>
<dbReference type="EMBL" id="KZ308359">
    <property type="protein sequence ID" value="KAG8228086.1"/>
    <property type="molecule type" value="Genomic_DNA"/>
</dbReference>